<feature type="transmembrane region" description="Helical" evidence="2">
    <location>
        <begin position="244"/>
        <end position="268"/>
    </location>
</feature>
<protein>
    <submittedName>
        <fullName evidence="3">Uncharacterized protein</fullName>
    </submittedName>
</protein>
<dbReference type="KEGG" id="tps:THAPSDRAFT_11271"/>
<feature type="transmembrane region" description="Helical" evidence="2">
    <location>
        <begin position="30"/>
        <end position="49"/>
    </location>
</feature>
<dbReference type="eggNOG" id="ENOG502SB5X">
    <property type="taxonomic scope" value="Eukaryota"/>
</dbReference>
<organism evidence="3 4">
    <name type="scientific">Thalassiosira pseudonana</name>
    <name type="common">Marine diatom</name>
    <name type="synonym">Cyclotella nana</name>
    <dbReference type="NCBI Taxonomy" id="35128"/>
    <lineage>
        <taxon>Eukaryota</taxon>
        <taxon>Sar</taxon>
        <taxon>Stramenopiles</taxon>
        <taxon>Ochrophyta</taxon>
        <taxon>Bacillariophyta</taxon>
        <taxon>Coscinodiscophyceae</taxon>
        <taxon>Thalassiosirophycidae</taxon>
        <taxon>Thalassiosirales</taxon>
        <taxon>Thalassiosiraceae</taxon>
        <taxon>Thalassiosira</taxon>
    </lineage>
</organism>
<keyword evidence="4" id="KW-1185">Reference proteome</keyword>
<dbReference type="RefSeq" id="XP_002297121.1">
    <property type="nucleotide sequence ID" value="XM_002297085.1"/>
</dbReference>
<keyword evidence="2" id="KW-0472">Membrane</keyword>
<feature type="region of interest" description="Disordered" evidence="1">
    <location>
        <begin position="204"/>
        <end position="235"/>
    </location>
</feature>
<dbReference type="GeneID" id="7444382"/>
<keyword evidence="2" id="KW-0812">Transmembrane</keyword>
<dbReference type="Proteomes" id="UP000001449">
    <property type="component" value="Unassembled WGS sequence"/>
</dbReference>
<feature type="compositionally biased region" description="Low complexity" evidence="1">
    <location>
        <begin position="14"/>
        <end position="24"/>
    </location>
</feature>
<evidence type="ECO:0000313" key="4">
    <source>
        <dbReference type="Proteomes" id="UP000001449"/>
    </source>
</evidence>
<dbReference type="AlphaFoldDB" id="B8LDJ6"/>
<gene>
    <name evidence="3" type="ORF">THAPSDRAFT_11271</name>
</gene>
<feature type="transmembrane region" description="Helical" evidence="2">
    <location>
        <begin position="166"/>
        <end position="184"/>
    </location>
</feature>
<feature type="compositionally biased region" description="Polar residues" evidence="1">
    <location>
        <begin position="1"/>
        <end position="13"/>
    </location>
</feature>
<reference evidence="3 4" key="2">
    <citation type="journal article" date="2008" name="Nature">
        <title>The Phaeodactylum genome reveals the evolutionary history of diatom genomes.</title>
        <authorList>
            <person name="Bowler C."/>
            <person name="Allen A.E."/>
            <person name="Badger J.H."/>
            <person name="Grimwood J."/>
            <person name="Jabbari K."/>
            <person name="Kuo A."/>
            <person name="Maheswari U."/>
            <person name="Martens C."/>
            <person name="Maumus F."/>
            <person name="Otillar R.P."/>
            <person name="Rayko E."/>
            <person name="Salamov A."/>
            <person name="Vandepoele K."/>
            <person name="Beszteri B."/>
            <person name="Gruber A."/>
            <person name="Heijde M."/>
            <person name="Katinka M."/>
            <person name="Mock T."/>
            <person name="Valentin K."/>
            <person name="Verret F."/>
            <person name="Berges J.A."/>
            <person name="Brownlee C."/>
            <person name="Cadoret J.P."/>
            <person name="Chiovitti A."/>
            <person name="Choi C.J."/>
            <person name="Coesel S."/>
            <person name="De Martino A."/>
            <person name="Detter J.C."/>
            <person name="Durkin C."/>
            <person name="Falciatore A."/>
            <person name="Fournet J."/>
            <person name="Haruta M."/>
            <person name="Huysman M.J."/>
            <person name="Jenkins B.D."/>
            <person name="Jiroutova K."/>
            <person name="Jorgensen R.E."/>
            <person name="Joubert Y."/>
            <person name="Kaplan A."/>
            <person name="Kroger N."/>
            <person name="Kroth P.G."/>
            <person name="La Roche J."/>
            <person name="Lindquist E."/>
            <person name="Lommer M."/>
            <person name="Martin-Jezequel V."/>
            <person name="Lopez P.J."/>
            <person name="Lucas S."/>
            <person name="Mangogna M."/>
            <person name="McGinnis K."/>
            <person name="Medlin L.K."/>
            <person name="Montsant A."/>
            <person name="Oudot-Le Secq M.P."/>
            <person name="Napoli C."/>
            <person name="Obornik M."/>
            <person name="Parker M.S."/>
            <person name="Petit J.L."/>
            <person name="Porcel B.M."/>
            <person name="Poulsen N."/>
            <person name="Robison M."/>
            <person name="Rychlewski L."/>
            <person name="Rynearson T.A."/>
            <person name="Schmutz J."/>
            <person name="Shapiro H."/>
            <person name="Siaut M."/>
            <person name="Stanley M."/>
            <person name="Sussman M.R."/>
            <person name="Taylor A.R."/>
            <person name="Vardi A."/>
            <person name="von Dassow P."/>
            <person name="Vyverman W."/>
            <person name="Willis A."/>
            <person name="Wyrwicz L.S."/>
            <person name="Rokhsar D.S."/>
            <person name="Weissenbach J."/>
            <person name="Armbrust E.V."/>
            <person name="Green B.R."/>
            <person name="Van de Peer Y."/>
            <person name="Grigoriev I.V."/>
        </authorList>
    </citation>
    <scope>NUCLEOTIDE SEQUENCE [LARGE SCALE GENOMIC DNA]</scope>
    <source>
        <strain evidence="3 4">CCMP1335</strain>
    </source>
</reference>
<feature type="region of interest" description="Disordered" evidence="1">
    <location>
        <begin position="1"/>
        <end position="24"/>
    </location>
</feature>
<evidence type="ECO:0000256" key="2">
    <source>
        <dbReference type="SAM" id="Phobius"/>
    </source>
</evidence>
<name>B8LDJ6_THAPS</name>
<proteinExistence type="predicted"/>
<accession>B8LDJ6</accession>
<evidence type="ECO:0000313" key="3">
    <source>
        <dbReference type="EMBL" id="EED86589.1"/>
    </source>
</evidence>
<dbReference type="InParanoid" id="B8LDJ6"/>
<evidence type="ECO:0000256" key="1">
    <source>
        <dbReference type="SAM" id="MobiDB-lite"/>
    </source>
</evidence>
<reference evidence="3 4" key="1">
    <citation type="journal article" date="2004" name="Science">
        <title>The genome of the diatom Thalassiosira pseudonana: ecology, evolution, and metabolism.</title>
        <authorList>
            <person name="Armbrust E.V."/>
            <person name="Berges J.A."/>
            <person name="Bowler C."/>
            <person name="Green B.R."/>
            <person name="Martinez D."/>
            <person name="Putnam N.H."/>
            <person name="Zhou S."/>
            <person name="Allen A.E."/>
            <person name="Apt K.E."/>
            <person name="Bechner M."/>
            <person name="Brzezinski M.A."/>
            <person name="Chaal B.K."/>
            <person name="Chiovitti A."/>
            <person name="Davis A.K."/>
            <person name="Demarest M.S."/>
            <person name="Detter J.C."/>
            <person name="Glavina T."/>
            <person name="Goodstein D."/>
            <person name="Hadi M.Z."/>
            <person name="Hellsten U."/>
            <person name="Hildebrand M."/>
            <person name="Jenkins B.D."/>
            <person name="Jurka J."/>
            <person name="Kapitonov V.V."/>
            <person name="Kroger N."/>
            <person name="Lau W.W."/>
            <person name="Lane T.W."/>
            <person name="Larimer F.W."/>
            <person name="Lippmeier J.C."/>
            <person name="Lucas S."/>
            <person name="Medina M."/>
            <person name="Montsant A."/>
            <person name="Obornik M."/>
            <person name="Parker M.S."/>
            <person name="Palenik B."/>
            <person name="Pazour G.J."/>
            <person name="Richardson P.M."/>
            <person name="Rynearson T.A."/>
            <person name="Saito M.A."/>
            <person name="Schwartz D.C."/>
            <person name="Thamatrakoln K."/>
            <person name="Valentin K."/>
            <person name="Vardi A."/>
            <person name="Wilkerson F.P."/>
            <person name="Rokhsar D.S."/>
        </authorList>
    </citation>
    <scope>NUCLEOTIDE SEQUENCE [LARGE SCALE GENOMIC DNA]</scope>
    <source>
        <strain evidence="3 4">CCMP1335</strain>
    </source>
</reference>
<dbReference type="EMBL" id="DS999420">
    <property type="protein sequence ID" value="EED86589.1"/>
    <property type="molecule type" value="Genomic_DNA"/>
</dbReference>
<dbReference type="PaxDb" id="35128-Thaps11271"/>
<dbReference type="HOGENOM" id="CLU_1002829_0_0_1"/>
<sequence>MATTSSTLREATLNSSNTDTSSSSRMKINLTISATLVVLMFIQLLPAFVPCPSLAAAASPIAFVPTSSRIHQRRNSAKRQRHTQQRVANQRYVLQDASCKQSCATTTMEMAAIQDPASFFPITLLSITEQTIEQTQQLQTTIQQTSDTATTTLQPAIEQLSPTTTLVVFIIGIIPFLWATVEFWRRIAFGESFGTTADSVVIPSPFDNNNDDNSRSEKNKGVLTIGEDGDLSSSRGRRTLDRGALVVAYVLFAVAAFVVGIAIASVVMGPQTEMPMQL</sequence>
<keyword evidence="2" id="KW-1133">Transmembrane helix</keyword>